<comment type="caution">
    <text evidence="13">The sequence shown here is derived from an EMBL/GenBank/DDBJ whole genome shotgun (WGS) entry which is preliminary data.</text>
</comment>
<dbReference type="Gene3D" id="1.10.287.130">
    <property type="match status" value="1"/>
</dbReference>
<dbReference type="Proteomes" id="UP000019402">
    <property type="component" value="Unassembled WGS sequence"/>
</dbReference>
<evidence type="ECO:0000256" key="4">
    <source>
        <dbReference type="ARBA" id="ARBA00022679"/>
    </source>
</evidence>
<evidence type="ECO:0000256" key="9">
    <source>
        <dbReference type="PROSITE-ProRule" id="PRU00169"/>
    </source>
</evidence>
<dbReference type="InterPro" id="IPR011047">
    <property type="entry name" value="Quinoprotein_ADH-like_sf"/>
</dbReference>
<keyword evidence="4" id="KW-0808">Transferase</keyword>
<evidence type="ECO:0000256" key="2">
    <source>
        <dbReference type="ARBA" id="ARBA00012438"/>
    </source>
</evidence>
<evidence type="ECO:0000256" key="5">
    <source>
        <dbReference type="ARBA" id="ARBA00022741"/>
    </source>
</evidence>
<dbReference type="PANTHER" id="PTHR43547:SF2">
    <property type="entry name" value="HYBRID SIGNAL TRANSDUCTION HISTIDINE KINASE C"/>
    <property type="match status" value="1"/>
</dbReference>
<dbReference type="eggNOG" id="COG0745">
    <property type="taxonomic scope" value="Bacteria"/>
</dbReference>
<dbReference type="PANTHER" id="PTHR43547">
    <property type="entry name" value="TWO-COMPONENT HISTIDINE KINASE"/>
    <property type="match status" value="1"/>
</dbReference>
<dbReference type="Pfam" id="PF07495">
    <property type="entry name" value="Y_Y_Y"/>
    <property type="match status" value="1"/>
</dbReference>
<dbReference type="Pfam" id="PF02518">
    <property type="entry name" value="HATPase_c"/>
    <property type="match status" value="1"/>
</dbReference>
<dbReference type="Gene3D" id="3.40.50.2300">
    <property type="match status" value="1"/>
</dbReference>
<dbReference type="InterPro" id="IPR001789">
    <property type="entry name" value="Sig_transdc_resp-reg_receiver"/>
</dbReference>
<dbReference type="PRINTS" id="PR00344">
    <property type="entry name" value="BCTRLSENSOR"/>
</dbReference>
<name>W7YK20_9BACT</name>
<dbReference type="CDD" id="cd00082">
    <property type="entry name" value="HisKA"/>
    <property type="match status" value="1"/>
</dbReference>
<dbReference type="Pfam" id="PF00072">
    <property type="entry name" value="Response_reg"/>
    <property type="match status" value="1"/>
</dbReference>
<feature type="transmembrane region" description="Helical" evidence="10">
    <location>
        <begin position="767"/>
        <end position="787"/>
    </location>
</feature>
<evidence type="ECO:0000256" key="3">
    <source>
        <dbReference type="ARBA" id="ARBA00022553"/>
    </source>
</evidence>
<sequence length="1209" mass="137837">MHCFLTIRSVILKGWIIGLILFINCNSIFSIENPNVKFFNLNDKFGISIRETNSVCSDLNGFIWISSKMGIVRYSKNDIRTYKLPYENVNVITTRLSFFKGKLYAYTNNGQIFDYDPIKDQFLLLVDIAKSVRNPYLFVSKLLVDNGGRLWISSSSGLFRYDSKNGLKLFAPKEYINYMQKYGEDHLLISVDNSLYLLNINTHTNEVFFVFPEGTINSVSYIKINEKKNAVWIGTMEDGLFVLEIDGAKKVLKNVKGIPKQPILAIENFKHSQLLIGIDGQGVWGIDKNTLELFTVLKEKTDNPNSLKGNGVYDIFCDSNNQVWVCTYTGGASYMDVNQSEVTKISHITKNTNSLINDHVNSTLEDCNGNLWFATNNGISKFMPKKNKWKSFYYDNANDAQVFLSLCEDEKGRIWAGTYSSGVYVIDAVTDKEIAHFSEKEKGKDFISDFVFDIHKDLDGDVWIGGIRGNLIHHSNASGKLSSYEDIVVSVMLNYDAENILIGAVHGLSVLNKQTGIIKKLLEGYLIVDMCLVDDNIWICTTGNGVIKYNYANNSVLHITEDEGLPSNFTNGIIYIDGYFWIGTENGVCKLNERNYKVKTFNDIRGLSNISFNRKAHCLMKDGSLLWGTNNGAVMFNPLNLESKKHTGQMFLQEININGHSIREMDNLEINTPLDSLTSLSLSYYQNNISLELIPIRTSVREVKFSWKLEGLDTEWSKPINSRVLSYSNIPSGTYTLKIRMYDSSISEIIGERELLLDVTPPYWQRWWFKLILLLIIFGIGIVLFLFQIHRLKEKHSKEKIRFFANTAHDIRTSLTLINGPIEELNSEAGLSSQGLKYLHLAIEQSRRLSNVVTRLMDFQKVDVGKENLYLKSVDIVQFVEARIRMFEAAAKRRNLQLIYHSNLETCNAFIDEIIIEKVLDNLLSNAIKYAFENTPVTVNLQCFEKKWVLEVTDQGIGISKAAQKHLFKEYYRGKNAINAKIVGSGIGLLLVKNYVLLHGGSIKWESQTNQGARFFVTIPIKKDSKIKTFTNAERTNNNSQINNCNIDVGTHEPKDERCRMRVVIVEDNEYLQDFLSSALHDYYEVFVAKDGSEGWKIIAEKSPDLVVSDIMMPGMDGFELCHKIKSTYETSHIAVILLTALADQDKQIKGFDLGADDYLTKPFNIKILKQRINSIIHNREIIRDKALKIIKHDENKERLFDNELNDVF</sequence>
<feature type="modified residue" description="4-aspartylphosphate" evidence="9">
    <location>
        <position position="1110"/>
    </location>
</feature>
<evidence type="ECO:0000259" key="11">
    <source>
        <dbReference type="PROSITE" id="PS50109"/>
    </source>
</evidence>
<dbReference type="AlphaFoldDB" id="W7YK20"/>
<dbReference type="InterPro" id="IPR011123">
    <property type="entry name" value="Y_Y_Y"/>
</dbReference>
<keyword evidence="10" id="KW-0472">Membrane</keyword>
<dbReference type="GO" id="GO:0005524">
    <property type="term" value="F:ATP binding"/>
    <property type="evidence" value="ECO:0007669"/>
    <property type="project" value="UniProtKB-KW"/>
</dbReference>
<feature type="domain" description="Response regulatory" evidence="12">
    <location>
        <begin position="1062"/>
        <end position="1177"/>
    </location>
</feature>
<proteinExistence type="predicted"/>
<keyword evidence="3 9" id="KW-0597">Phosphoprotein</keyword>
<feature type="transmembrane region" description="Helical" evidence="10">
    <location>
        <begin position="12"/>
        <end position="31"/>
    </location>
</feature>
<dbReference type="Gene3D" id="2.60.40.10">
    <property type="entry name" value="Immunoglobulins"/>
    <property type="match status" value="1"/>
</dbReference>
<dbReference type="SUPFAM" id="SSF52172">
    <property type="entry name" value="CheY-like"/>
    <property type="match status" value="1"/>
</dbReference>
<dbReference type="CDD" id="cd17574">
    <property type="entry name" value="REC_OmpR"/>
    <property type="match status" value="1"/>
</dbReference>
<evidence type="ECO:0000256" key="6">
    <source>
        <dbReference type="ARBA" id="ARBA00022777"/>
    </source>
</evidence>
<dbReference type="FunFam" id="3.30.565.10:FF:000037">
    <property type="entry name" value="Hybrid sensor histidine kinase/response regulator"/>
    <property type="match status" value="1"/>
</dbReference>
<dbReference type="EC" id="2.7.13.3" evidence="2"/>
<dbReference type="SMART" id="SM00387">
    <property type="entry name" value="HATPase_c"/>
    <property type="match status" value="1"/>
</dbReference>
<evidence type="ECO:0000256" key="1">
    <source>
        <dbReference type="ARBA" id="ARBA00000085"/>
    </source>
</evidence>
<protein>
    <recommendedName>
        <fullName evidence="2">histidine kinase</fullName>
        <ecNumber evidence="2">2.7.13.3</ecNumber>
    </recommendedName>
</protein>
<evidence type="ECO:0000256" key="10">
    <source>
        <dbReference type="SAM" id="Phobius"/>
    </source>
</evidence>
<dbReference type="InterPro" id="IPR003594">
    <property type="entry name" value="HATPase_dom"/>
</dbReference>
<dbReference type="SMART" id="SM00388">
    <property type="entry name" value="HisKA"/>
    <property type="match status" value="1"/>
</dbReference>
<evidence type="ECO:0000259" key="12">
    <source>
        <dbReference type="PROSITE" id="PS50110"/>
    </source>
</evidence>
<dbReference type="InterPro" id="IPR036097">
    <property type="entry name" value="HisK_dim/P_sf"/>
</dbReference>
<keyword evidence="6" id="KW-0418">Kinase</keyword>
<keyword evidence="14" id="KW-1185">Reference proteome</keyword>
<dbReference type="InterPro" id="IPR011110">
    <property type="entry name" value="Reg_prop"/>
</dbReference>
<evidence type="ECO:0000256" key="7">
    <source>
        <dbReference type="ARBA" id="ARBA00022840"/>
    </source>
</evidence>
<dbReference type="InterPro" id="IPR036890">
    <property type="entry name" value="HATPase_C_sf"/>
</dbReference>
<dbReference type="InterPro" id="IPR015943">
    <property type="entry name" value="WD40/YVTN_repeat-like_dom_sf"/>
</dbReference>
<dbReference type="SUPFAM" id="SSF55874">
    <property type="entry name" value="ATPase domain of HSP90 chaperone/DNA topoisomerase II/histidine kinase"/>
    <property type="match status" value="1"/>
</dbReference>
<dbReference type="STRING" id="869213.GCA_000517085_01353"/>
<gene>
    <name evidence="13" type="ORF">JCM21142_93603</name>
</gene>
<keyword evidence="5" id="KW-0547">Nucleotide-binding</keyword>
<dbReference type="InterPro" id="IPR005467">
    <property type="entry name" value="His_kinase_dom"/>
</dbReference>
<dbReference type="eggNOG" id="COG5002">
    <property type="taxonomic scope" value="Bacteria"/>
</dbReference>
<dbReference type="SUPFAM" id="SSF50998">
    <property type="entry name" value="Quinoprotein alcohol dehydrogenase-like"/>
    <property type="match status" value="1"/>
</dbReference>
<reference evidence="13 14" key="1">
    <citation type="journal article" date="2014" name="Genome Announc.">
        <title>Draft Genome Sequence of Cytophaga fermentans JCM 21142T, a Facultative Anaerobe Isolated from Marine Mud.</title>
        <authorList>
            <person name="Starns D."/>
            <person name="Oshima K."/>
            <person name="Suda W."/>
            <person name="Iino T."/>
            <person name="Yuki M."/>
            <person name="Inoue J."/>
            <person name="Kitamura K."/>
            <person name="Iida T."/>
            <person name="Darby A."/>
            <person name="Hattori M."/>
            <person name="Ohkuma M."/>
        </authorList>
    </citation>
    <scope>NUCLEOTIDE SEQUENCE [LARGE SCALE GENOMIC DNA]</scope>
    <source>
        <strain evidence="13 14">JCM 21142</strain>
    </source>
</reference>
<dbReference type="PROSITE" id="PS50109">
    <property type="entry name" value="HIS_KIN"/>
    <property type="match status" value="1"/>
</dbReference>
<dbReference type="SUPFAM" id="SSF63829">
    <property type="entry name" value="Calcium-dependent phosphotriesterase"/>
    <property type="match status" value="1"/>
</dbReference>
<accession>W7YK20</accession>
<dbReference type="InterPro" id="IPR011006">
    <property type="entry name" value="CheY-like_superfamily"/>
</dbReference>
<dbReference type="Pfam" id="PF07494">
    <property type="entry name" value="Reg_prop"/>
    <property type="match status" value="2"/>
</dbReference>
<dbReference type="InterPro" id="IPR013783">
    <property type="entry name" value="Ig-like_fold"/>
</dbReference>
<dbReference type="eggNOG" id="COG3292">
    <property type="taxonomic scope" value="Bacteria"/>
</dbReference>
<dbReference type="Pfam" id="PF00512">
    <property type="entry name" value="HisKA"/>
    <property type="match status" value="1"/>
</dbReference>
<comment type="catalytic activity">
    <reaction evidence="1">
        <text>ATP + protein L-histidine = ADP + protein N-phospho-L-histidine.</text>
        <dbReference type="EC" id="2.7.13.3"/>
    </reaction>
</comment>
<keyword evidence="10" id="KW-1133">Transmembrane helix</keyword>
<organism evidence="13 14">
    <name type="scientific">Saccharicrinis fermentans DSM 9555 = JCM 21142</name>
    <dbReference type="NCBI Taxonomy" id="869213"/>
    <lineage>
        <taxon>Bacteria</taxon>
        <taxon>Pseudomonadati</taxon>
        <taxon>Bacteroidota</taxon>
        <taxon>Bacteroidia</taxon>
        <taxon>Marinilabiliales</taxon>
        <taxon>Marinilabiliaceae</taxon>
        <taxon>Saccharicrinis</taxon>
    </lineage>
</organism>
<keyword evidence="7" id="KW-0067">ATP-binding</keyword>
<feature type="domain" description="Histidine kinase" evidence="11">
    <location>
        <begin position="806"/>
        <end position="1023"/>
    </location>
</feature>
<evidence type="ECO:0000313" key="14">
    <source>
        <dbReference type="Proteomes" id="UP000019402"/>
    </source>
</evidence>
<dbReference type="InterPro" id="IPR004358">
    <property type="entry name" value="Sig_transdc_His_kin-like_C"/>
</dbReference>
<dbReference type="Gene3D" id="3.30.565.10">
    <property type="entry name" value="Histidine kinase-like ATPase, C-terminal domain"/>
    <property type="match status" value="1"/>
</dbReference>
<dbReference type="InterPro" id="IPR003661">
    <property type="entry name" value="HisK_dim/P_dom"/>
</dbReference>
<keyword evidence="10" id="KW-0812">Transmembrane</keyword>
<dbReference type="SUPFAM" id="SSF47384">
    <property type="entry name" value="Homodimeric domain of signal transducing histidine kinase"/>
    <property type="match status" value="1"/>
</dbReference>
<evidence type="ECO:0000256" key="8">
    <source>
        <dbReference type="ARBA" id="ARBA00023012"/>
    </source>
</evidence>
<dbReference type="Gene3D" id="2.130.10.10">
    <property type="entry name" value="YVTN repeat-like/Quinoprotein amine dehydrogenase"/>
    <property type="match status" value="3"/>
</dbReference>
<dbReference type="SMART" id="SM00448">
    <property type="entry name" value="REC"/>
    <property type="match status" value="1"/>
</dbReference>
<dbReference type="SUPFAM" id="SSF101898">
    <property type="entry name" value="NHL repeat"/>
    <property type="match status" value="1"/>
</dbReference>
<keyword evidence="8" id="KW-0902">Two-component regulatory system</keyword>
<dbReference type="GO" id="GO:0000155">
    <property type="term" value="F:phosphorelay sensor kinase activity"/>
    <property type="evidence" value="ECO:0007669"/>
    <property type="project" value="InterPro"/>
</dbReference>
<dbReference type="EMBL" id="BAMD01000059">
    <property type="protein sequence ID" value="GAF04881.1"/>
    <property type="molecule type" value="Genomic_DNA"/>
</dbReference>
<evidence type="ECO:0000313" key="13">
    <source>
        <dbReference type="EMBL" id="GAF04881.1"/>
    </source>
</evidence>
<dbReference type="PROSITE" id="PS50110">
    <property type="entry name" value="RESPONSE_REGULATORY"/>
    <property type="match status" value="1"/>
</dbReference>